<dbReference type="Proteomes" id="UP000317199">
    <property type="component" value="Chromosome"/>
</dbReference>
<gene>
    <name evidence="2" type="ORF">FKV23_02390</name>
</gene>
<accession>A0A514BNV7</accession>
<dbReference type="Gene3D" id="3.50.50.60">
    <property type="entry name" value="FAD/NAD(P)-binding domain"/>
    <property type="match status" value="1"/>
</dbReference>
<dbReference type="GO" id="GO:0071949">
    <property type="term" value="F:FAD binding"/>
    <property type="evidence" value="ECO:0007669"/>
    <property type="project" value="InterPro"/>
</dbReference>
<dbReference type="PANTHER" id="PTHR43747:SF1">
    <property type="entry name" value="SLR1998 PROTEIN"/>
    <property type="match status" value="1"/>
</dbReference>
<proteinExistence type="predicted"/>
<feature type="domain" description="FAD-binding" evidence="1">
    <location>
        <begin position="6"/>
        <end position="210"/>
    </location>
</feature>
<dbReference type="SUPFAM" id="SSF51905">
    <property type="entry name" value="FAD/NAD(P)-binding domain"/>
    <property type="match status" value="1"/>
</dbReference>
<dbReference type="RefSeq" id="WP_141622419.1">
    <property type="nucleotide sequence ID" value="NZ_CP041242.1"/>
</dbReference>
<reference evidence="2 3" key="1">
    <citation type="submission" date="2019-06" db="EMBL/GenBank/DDBJ databases">
        <title>Lysobacter alkalisoli sp. nov. isolated from saline-alkali soil.</title>
        <authorList>
            <person name="Sun J.-Q."/>
            <person name="Xu L."/>
        </authorList>
    </citation>
    <scope>NUCLEOTIDE SEQUENCE [LARGE SCALE GENOMIC DNA]</scope>
    <source>
        <strain evidence="2 3">SJ-36</strain>
    </source>
</reference>
<dbReference type="OrthoDB" id="103324at2"/>
<dbReference type="InterPro" id="IPR050816">
    <property type="entry name" value="Flavin-dep_Halogenase_NPB"/>
</dbReference>
<dbReference type="InterPro" id="IPR002938">
    <property type="entry name" value="FAD-bd"/>
</dbReference>
<evidence type="ECO:0000313" key="3">
    <source>
        <dbReference type="Proteomes" id="UP000317199"/>
    </source>
</evidence>
<evidence type="ECO:0000259" key="1">
    <source>
        <dbReference type="Pfam" id="PF01494"/>
    </source>
</evidence>
<protein>
    <submittedName>
        <fullName evidence="2">Halogenase</fullName>
    </submittedName>
</protein>
<dbReference type="InterPro" id="IPR036188">
    <property type="entry name" value="FAD/NAD-bd_sf"/>
</dbReference>
<dbReference type="KEGG" id="lyj:FKV23_02390"/>
<evidence type="ECO:0000313" key="2">
    <source>
        <dbReference type="EMBL" id="QDH69077.1"/>
    </source>
</evidence>
<keyword evidence="3" id="KW-1185">Reference proteome</keyword>
<name>A0A514BNV7_9GAMM</name>
<sequence length="519" mass="58974">MPEQPDAVILGGGLAGLSLALQLRTRFPEIRVLVLERRAHPLPVAAHKVGESTVEIGAHYFAHTLGLREHLEQAHLRKFGFRFFFSDGRRDLPAVTELGVKRVLPTPTYQIDRGIFENFLGEEARRRGVDFRAAATVRGFEVAEGDGPHRVRFEDAAGEHQVQARWLFDASGRAGLLKRRLDLAEPNDHDANAVWFRLDQRLALDEWCGDPEWHDLCSPPERWRSTNHMVGPGYWVWLIPLSSGAHSVGIVADAKMHPLETMNSFERALEWLHRHQPLVADHVESARDTLMDFAFFRDFSYGCRQVFSPRRWALTGESGLFLDPFYSPGSDFIAIANTYICELVERDREGASLAPYARIYEELYFSFYRNMLTLYRDQYPIFGNAEVLPLKVLWDYAYYWGVLCPLVFQQRLADIGLLGELRPQLEQAQALNARMQQLFRDWHEAGGHGNPAVMLDQGELDWFYELNRGLHDSLDDAGVRAHLRGNIELLERLAAALEERAGRTSSVAGARPALFGQAA</sequence>
<dbReference type="EMBL" id="CP041242">
    <property type="protein sequence ID" value="QDH69077.1"/>
    <property type="molecule type" value="Genomic_DNA"/>
</dbReference>
<dbReference type="Pfam" id="PF01494">
    <property type="entry name" value="FAD_binding_3"/>
    <property type="match status" value="1"/>
</dbReference>
<organism evidence="2 3">
    <name type="scientific">Marilutibacter alkalisoli</name>
    <dbReference type="NCBI Taxonomy" id="2591633"/>
    <lineage>
        <taxon>Bacteria</taxon>
        <taxon>Pseudomonadati</taxon>
        <taxon>Pseudomonadota</taxon>
        <taxon>Gammaproteobacteria</taxon>
        <taxon>Lysobacterales</taxon>
        <taxon>Lysobacteraceae</taxon>
        <taxon>Marilutibacter</taxon>
    </lineage>
</organism>
<dbReference type="AlphaFoldDB" id="A0A514BNV7"/>
<dbReference type="PANTHER" id="PTHR43747">
    <property type="entry name" value="FAD-BINDING PROTEIN"/>
    <property type="match status" value="1"/>
</dbReference>